<reference evidence="1 2" key="1">
    <citation type="journal article" date="2023" name="Elife">
        <title>Identification of key yeast species and microbe-microbe interactions impacting larval growth of Drosophila in the wild.</title>
        <authorList>
            <person name="Mure A."/>
            <person name="Sugiura Y."/>
            <person name="Maeda R."/>
            <person name="Honda K."/>
            <person name="Sakurai N."/>
            <person name="Takahashi Y."/>
            <person name="Watada M."/>
            <person name="Katoh T."/>
            <person name="Gotoh A."/>
            <person name="Gotoh Y."/>
            <person name="Taniguchi I."/>
            <person name="Nakamura K."/>
            <person name="Hayashi T."/>
            <person name="Katayama T."/>
            <person name="Uemura T."/>
            <person name="Hattori Y."/>
        </authorList>
    </citation>
    <scope>NUCLEOTIDE SEQUENCE [LARGE SCALE GENOMIC DNA]</scope>
    <source>
        <strain evidence="1 2">PK-24</strain>
    </source>
</reference>
<evidence type="ECO:0000313" key="1">
    <source>
        <dbReference type="EMBL" id="GMM46538.1"/>
    </source>
</evidence>
<protein>
    <submittedName>
        <fullName evidence="1">Uncharacterized protein</fullName>
    </submittedName>
</protein>
<organism evidence="1 2">
    <name type="scientific">Pichia kluyveri</name>
    <name type="common">Yeast</name>
    <dbReference type="NCBI Taxonomy" id="36015"/>
    <lineage>
        <taxon>Eukaryota</taxon>
        <taxon>Fungi</taxon>
        <taxon>Dikarya</taxon>
        <taxon>Ascomycota</taxon>
        <taxon>Saccharomycotina</taxon>
        <taxon>Pichiomycetes</taxon>
        <taxon>Pichiales</taxon>
        <taxon>Pichiaceae</taxon>
        <taxon>Pichia</taxon>
    </lineage>
</organism>
<dbReference type="AlphaFoldDB" id="A0AAV5R5Q3"/>
<keyword evidence="2" id="KW-1185">Reference proteome</keyword>
<evidence type="ECO:0000313" key="2">
    <source>
        <dbReference type="Proteomes" id="UP001378960"/>
    </source>
</evidence>
<dbReference type="Proteomes" id="UP001378960">
    <property type="component" value="Unassembled WGS sequence"/>
</dbReference>
<comment type="caution">
    <text evidence="1">The sequence shown here is derived from an EMBL/GenBank/DDBJ whole genome shotgun (WGS) entry which is preliminary data.</text>
</comment>
<gene>
    <name evidence="1" type="ORF">DAPK24_031130</name>
</gene>
<dbReference type="EMBL" id="BTGB01000003">
    <property type="protein sequence ID" value="GMM46538.1"/>
    <property type="molecule type" value="Genomic_DNA"/>
</dbReference>
<accession>A0AAV5R5Q3</accession>
<sequence>MEEKLKLFPNSSLNELEINLLKTIADNAGQYYIHSTSLNKNMIILMSLLKAMNEQSPELINIILLPCTTSKKNFKSILISHGFTVASIDGNTEHF</sequence>
<proteinExistence type="predicted"/>
<name>A0AAV5R5Q3_PICKL</name>